<gene>
    <name evidence="4" type="ORF">BT63DRAFT_274752</name>
</gene>
<feature type="region of interest" description="Disordered" evidence="2">
    <location>
        <begin position="151"/>
        <end position="171"/>
    </location>
</feature>
<name>A0A6A6U9V2_9PEZI</name>
<feature type="compositionally biased region" description="Polar residues" evidence="2">
    <location>
        <begin position="103"/>
        <end position="113"/>
    </location>
</feature>
<feature type="compositionally biased region" description="Polar residues" evidence="2">
    <location>
        <begin position="662"/>
        <end position="676"/>
    </location>
</feature>
<dbReference type="SMART" id="SM01017">
    <property type="entry name" value="Arrestin_C"/>
    <property type="match status" value="1"/>
</dbReference>
<dbReference type="Proteomes" id="UP000799302">
    <property type="component" value="Unassembled WGS sequence"/>
</dbReference>
<feature type="region of interest" description="Disordered" evidence="2">
    <location>
        <begin position="103"/>
        <end position="125"/>
    </location>
</feature>
<dbReference type="EMBL" id="MU004236">
    <property type="protein sequence ID" value="KAF2668386.1"/>
    <property type="molecule type" value="Genomic_DNA"/>
</dbReference>
<dbReference type="GO" id="GO:0031625">
    <property type="term" value="F:ubiquitin protein ligase binding"/>
    <property type="evidence" value="ECO:0007669"/>
    <property type="project" value="TreeGrafter"/>
</dbReference>
<keyword evidence="5" id="KW-1185">Reference proteome</keyword>
<dbReference type="InterPro" id="IPR014752">
    <property type="entry name" value="Arrestin-like_C"/>
</dbReference>
<dbReference type="GO" id="GO:0005886">
    <property type="term" value="C:plasma membrane"/>
    <property type="evidence" value="ECO:0007669"/>
    <property type="project" value="TreeGrafter"/>
</dbReference>
<dbReference type="GO" id="GO:0070086">
    <property type="term" value="P:ubiquitin-dependent endocytosis"/>
    <property type="evidence" value="ECO:0007669"/>
    <property type="project" value="TreeGrafter"/>
</dbReference>
<reference evidence="4" key="1">
    <citation type="journal article" date="2020" name="Stud. Mycol.">
        <title>101 Dothideomycetes genomes: a test case for predicting lifestyles and emergence of pathogens.</title>
        <authorList>
            <person name="Haridas S."/>
            <person name="Albert R."/>
            <person name="Binder M."/>
            <person name="Bloem J."/>
            <person name="Labutti K."/>
            <person name="Salamov A."/>
            <person name="Andreopoulos B."/>
            <person name="Baker S."/>
            <person name="Barry K."/>
            <person name="Bills G."/>
            <person name="Bluhm B."/>
            <person name="Cannon C."/>
            <person name="Castanera R."/>
            <person name="Culley D."/>
            <person name="Daum C."/>
            <person name="Ezra D."/>
            <person name="Gonzalez J."/>
            <person name="Henrissat B."/>
            <person name="Kuo A."/>
            <person name="Liang C."/>
            <person name="Lipzen A."/>
            <person name="Lutzoni F."/>
            <person name="Magnuson J."/>
            <person name="Mondo S."/>
            <person name="Nolan M."/>
            <person name="Ohm R."/>
            <person name="Pangilinan J."/>
            <person name="Park H.-J."/>
            <person name="Ramirez L."/>
            <person name="Alfaro M."/>
            <person name="Sun H."/>
            <person name="Tritt A."/>
            <person name="Yoshinaga Y."/>
            <person name="Zwiers L.-H."/>
            <person name="Turgeon B."/>
            <person name="Goodwin S."/>
            <person name="Spatafora J."/>
            <person name="Crous P."/>
            <person name="Grigoriev I."/>
        </authorList>
    </citation>
    <scope>NUCLEOTIDE SEQUENCE</scope>
    <source>
        <strain evidence="4">CBS 115976</strain>
    </source>
</reference>
<comment type="similarity">
    <text evidence="1">Belongs to the arrestin family.</text>
</comment>
<evidence type="ECO:0000256" key="1">
    <source>
        <dbReference type="ARBA" id="ARBA00005298"/>
    </source>
</evidence>
<dbReference type="SUPFAM" id="SSF81296">
    <property type="entry name" value="E set domains"/>
    <property type="match status" value="1"/>
</dbReference>
<dbReference type="AlphaFoldDB" id="A0A6A6U9V2"/>
<dbReference type="GO" id="GO:0005829">
    <property type="term" value="C:cytosol"/>
    <property type="evidence" value="ECO:0007669"/>
    <property type="project" value="TreeGrafter"/>
</dbReference>
<feature type="domain" description="Arrestin C-terminal-like" evidence="3">
    <location>
        <begin position="395"/>
        <end position="544"/>
    </location>
</feature>
<dbReference type="InterPro" id="IPR050357">
    <property type="entry name" value="Arrestin_domain-protein"/>
</dbReference>
<sequence length="805" mass="90120">MKNPAPLPWTNGNVPPWAAKLRPLSDIREMTEPSLIDTANRDHDLSRKPSISRADSLSRKTSLKRKKSLARNGSQHSLARSGHTIAEVEASVSLHSIQVETQSDHSSAYSLSLENVPPRSSSRRNLDIRGRSLPLLRQPDSTTALTGSQISLLDPKPMGYRMPNKAAPRSPLKKMISRDSLSQLVPGRHHGPRTFIRTTNPNTDIIDFPTHRHPRVSADLQVGSALFFGGSTIEGRIKVNVQDVYRAKHKAQFAIGRVSLDLLGIEEMNGAKRSIFLNLATELIDHAHPPPHQMVTSLKQISPTDPFWLLAPSLSSLPFILNLPVDIGPPSFQSKHARIRYTLAVTILVRDQGKQYLVRSSQEISVLPVYDPEKALVSLPIPLTVSDEYTRSRDISQRIHVTAGLHRQVWVCGTSIFVDTRIENQMKKPIKRMELQVERNILFYKHTAATLERTVNQARVFDSNERIVLGKKLLKASPSSNWAGVAPGSTEIRTFDLELPRGNATVKCGKFFEVRYFLNVLIGSSSKPKLINLQLPIVLIHMNSLDVVPNAVANVANASEAKSSRVIVPTNRSPKRLRATEGGPIQGRAFAAPRKQSQERVREELVKEDIAELSKILDASPRRYKRDLQQRPPGIRHKPNSNHVHGNSSSSNVMPMKKLGERQSTVLSNDQSSSAHHLQPPFRGPAPRWPPRRVLLDPPNTPFEDARNRLRRIRSAEVFRSNSLVRPGPLPNPGKTPNRALQEIPLSRASNNKQTETTIQTQEFHRITRRRPPMKTVERSEVSAAWIKEGGKTPQKNPRRDGNWI</sequence>
<evidence type="ECO:0000313" key="5">
    <source>
        <dbReference type="Proteomes" id="UP000799302"/>
    </source>
</evidence>
<dbReference type="InterPro" id="IPR011022">
    <property type="entry name" value="Arrestin_C-like"/>
</dbReference>
<feature type="region of interest" description="Disordered" evidence="2">
    <location>
        <begin position="630"/>
        <end position="703"/>
    </location>
</feature>
<evidence type="ECO:0000313" key="4">
    <source>
        <dbReference type="EMBL" id="KAF2668386.1"/>
    </source>
</evidence>
<dbReference type="InterPro" id="IPR014756">
    <property type="entry name" value="Ig_E-set"/>
</dbReference>
<organism evidence="4 5">
    <name type="scientific">Microthyrium microscopicum</name>
    <dbReference type="NCBI Taxonomy" id="703497"/>
    <lineage>
        <taxon>Eukaryota</taxon>
        <taxon>Fungi</taxon>
        <taxon>Dikarya</taxon>
        <taxon>Ascomycota</taxon>
        <taxon>Pezizomycotina</taxon>
        <taxon>Dothideomycetes</taxon>
        <taxon>Dothideomycetes incertae sedis</taxon>
        <taxon>Microthyriales</taxon>
        <taxon>Microthyriaceae</taxon>
        <taxon>Microthyrium</taxon>
    </lineage>
</organism>
<accession>A0A6A6U9V2</accession>
<dbReference type="OrthoDB" id="298939at2759"/>
<dbReference type="Gene3D" id="2.60.40.640">
    <property type="match status" value="2"/>
</dbReference>
<dbReference type="Pfam" id="PF02752">
    <property type="entry name" value="Arrestin_C"/>
    <property type="match status" value="1"/>
</dbReference>
<proteinExistence type="inferred from homology"/>
<dbReference type="PANTHER" id="PTHR11188">
    <property type="entry name" value="ARRESTIN DOMAIN CONTAINING PROTEIN"/>
    <property type="match status" value="1"/>
</dbReference>
<feature type="region of interest" description="Disordered" evidence="2">
    <location>
        <begin position="32"/>
        <end position="82"/>
    </location>
</feature>
<dbReference type="GO" id="GO:0030674">
    <property type="term" value="F:protein-macromolecule adaptor activity"/>
    <property type="evidence" value="ECO:0007669"/>
    <property type="project" value="TreeGrafter"/>
</dbReference>
<protein>
    <recommendedName>
        <fullName evidence="3">Arrestin C-terminal-like domain-containing protein</fullName>
    </recommendedName>
</protein>
<evidence type="ECO:0000259" key="3">
    <source>
        <dbReference type="SMART" id="SM01017"/>
    </source>
</evidence>
<dbReference type="PANTHER" id="PTHR11188:SF17">
    <property type="entry name" value="FI21816P1"/>
    <property type="match status" value="1"/>
</dbReference>
<feature type="compositionally biased region" description="Low complexity" evidence="2">
    <location>
        <begin position="641"/>
        <end position="653"/>
    </location>
</feature>
<evidence type="ECO:0000256" key="2">
    <source>
        <dbReference type="SAM" id="MobiDB-lite"/>
    </source>
</evidence>